<dbReference type="RefSeq" id="WP_068389313.1">
    <property type="nucleotide sequence ID" value="NZ_LSZO01000130.1"/>
</dbReference>
<keyword evidence="3 4" id="KW-0472">Membrane</keyword>
<proteinExistence type="predicted"/>
<feature type="transmembrane region" description="Helical" evidence="4">
    <location>
        <begin position="260"/>
        <end position="280"/>
    </location>
</feature>
<evidence type="ECO:0000259" key="5">
    <source>
        <dbReference type="PROSITE" id="PS50850"/>
    </source>
</evidence>
<organism evidence="6 7">
    <name type="scientific">Ventosimonas gracilis</name>
    <dbReference type="NCBI Taxonomy" id="1680762"/>
    <lineage>
        <taxon>Bacteria</taxon>
        <taxon>Pseudomonadati</taxon>
        <taxon>Pseudomonadota</taxon>
        <taxon>Gammaproteobacteria</taxon>
        <taxon>Pseudomonadales</taxon>
        <taxon>Ventosimonadaceae</taxon>
        <taxon>Ventosimonas</taxon>
    </lineage>
</organism>
<gene>
    <name evidence="6" type="ORF">AXE65_12940</name>
</gene>
<accession>A0A139SV64</accession>
<keyword evidence="2 4" id="KW-1133">Transmembrane helix</keyword>
<dbReference type="PANTHER" id="PTHR23523">
    <property type="match status" value="1"/>
</dbReference>
<feature type="transmembrane region" description="Helical" evidence="4">
    <location>
        <begin position="21"/>
        <end position="41"/>
    </location>
</feature>
<evidence type="ECO:0000256" key="4">
    <source>
        <dbReference type="SAM" id="Phobius"/>
    </source>
</evidence>
<keyword evidence="1 4" id="KW-0812">Transmembrane</keyword>
<feature type="transmembrane region" description="Helical" evidence="4">
    <location>
        <begin position="347"/>
        <end position="370"/>
    </location>
</feature>
<evidence type="ECO:0000256" key="2">
    <source>
        <dbReference type="ARBA" id="ARBA00022989"/>
    </source>
</evidence>
<feature type="transmembrane region" description="Helical" evidence="4">
    <location>
        <begin position="173"/>
        <end position="193"/>
    </location>
</feature>
<reference evidence="6 7" key="1">
    <citation type="submission" date="2016-02" db="EMBL/GenBank/DDBJ databases">
        <authorList>
            <person name="Wen L."/>
            <person name="He K."/>
            <person name="Yang H."/>
        </authorList>
    </citation>
    <scope>NUCLEOTIDE SEQUENCE [LARGE SCALE GENOMIC DNA]</scope>
    <source>
        <strain evidence="6 7">CV58</strain>
    </source>
</reference>
<sequence length="416" mass="44130">MEQNKTLNDSIPRNPTGKEPLLLWVGFILVALNLRIIFASVGPLLQQLNLDLSSTLLVTTLPPLLLGMFSVVGLKLRHYLGEERAMLVALVCLTLGCALRGLGSIALLAGTVIGSMGVATMSVIMPVLVRKRFAPEKMGLVMGLYALMLGLGAVLAAGASFPLYTLQGADTTAAFRTLGWWSIPALLALVFWLPQARFGHDSHQQSGGSQVGNRVNVYRSPLAWSVTLFFGLQALNLYAFLAWLPTIYIDRGTSAEQASFLLAASQLSLTVGGFIAPLLAAKATRQYLHIAATVLLCLVGSIGVMWAPVSSALIWVLLLGFGQGAGPSLGAFLFVARSANRNIATELSAMAQTVGFLIAATGPLLMGILHDVYADWQIPIGLICAITVLELIVALPAGAARRLGEDRAVVRQGSDT</sequence>
<dbReference type="PROSITE" id="PS50850">
    <property type="entry name" value="MFS"/>
    <property type="match status" value="1"/>
</dbReference>
<evidence type="ECO:0000313" key="7">
    <source>
        <dbReference type="Proteomes" id="UP000072660"/>
    </source>
</evidence>
<feature type="domain" description="Major facilitator superfamily (MFS) profile" evidence="5">
    <location>
        <begin position="222"/>
        <end position="416"/>
    </location>
</feature>
<dbReference type="Pfam" id="PF07690">
    <property type="entry name" value="MFS_1"/>
    <property type="match status" value="1"/>
</dbReference>
<evidence type="ECO:0000256" key="3">
    <source>
        <dbReference type="ARBA" id="ARBA00023136"/>
    </source>
</evidence>
<dbReference type="OrthoDB" id="5317164at2"/>
<dbReference type="Proteomes" id="UP000072660">
    <property type="component" value="Unassembled WGS sequence"/>
</dbReference>
<feature type="transmembrane region" description="Helical" evidence="4">
    <location>
        <begin position="313"/>
        <end position="335"/>
    </location>
</feature>
<dbReference type="InterPro" id="IPR011701">
    <property type="entry name" value="MFS"/>
</dbReference>
<comment type="caution">
    <text evidence="6">The sequence shown here is derived from an EMBL/GenBank/DDBJ whole genome shotgun (WGS) entry which is preliminary data.</text>
</comment>
<feature type="transmembrane region" description="Helical" evidence="4">
    <location>
        <begin position="376"/>
        <end position="397"/>
    </location>
</feature>
<dbReference type="InterPro" id="IPR036259">
    <property type="entry name" value="MFS_trans_sf"/>
</dbReference>
<feature type="transmembrane region" description="Helical" evidence="4">
    <location>
        <begin position="140"/>
        <end position="161"/>
    </location>
</feature>
<dbReference type="GO" id="GO:0022857">
    <property type="term" value="F:transmembrane transporter activity"/>
    <property type="evidence" value="ECO:0007669"/>
    <property type="project" value="InterPro"/>
</dbReference>
<dbReference type="Gene3D" id="1.20.1250.20">
    <property type="entry name" value="MFS general substrate transporter like domains"/>
    <property type="match status" value="1"/>
</dbReference>
<dbReference type="InterPro" id="IPR052524">
    <property type="entry name" value="MFS_Cyanate_Porter"/>
</dbReference>
<feature type="transmembrane region" description="Helical" evidence="4">
    <location>
        <begin position="85"/>
        <end position="102"/>
    </location>
</feature>
<feature type="transmembrane region" description="Helical" evidence="4">
    <location>
        <begin position="287"/>
        <end position="307"/>
    </location>
</feature>
<dbReference type="AlphaFoldDB" id="A0A139SV64"/>
<dbReference type="InterPro" id="IPR020846">
    <property type="entry name" value="MFS_dom"/>
</dbReference>
<evidence type="ECO:0000256" key="1">
    <source>
        <dbReference type="ARBA" id="ARBA00022692"/>
    </source>
</evidence>
<name>A0A139SV64_9GAMM</name>
<keyword evidence="7" id="KW-1185">Reference proteome</keyword>
<evidence type="ECO:0000313" key="6">
    <source>
        <dbReference type="EMBL" id="KXU38477.1"/>
    </source>
</evidence>
<dbReference type="PANTHER" id="PTHR23523:SF2">
    <property type="entry name" value="2-NITROIMIDAZOLE TRANSPORTER"/>
    <property type="match status" value="1"/>
</dbReference>
<feature type="transmembrane region" description="Helical" evidence="4">
    <location>
        <begin position="108"/>
        <end position="128"/>
    </location>
</feature>
<protein>
    <recommendedName>
        <fullName evidence="5">Major facilitator superfamily (MFS) profile domain-containing protein</fullName>
    </recommendedName>
</protein>
<feature type="transmembrane region" description="Helical" evidence="4">
    <location>
        <begin position="222"/>
        <end position="248"/>
    </location>
</feature>
<dbReference type="SUPFAM" id="SSF103473">
    <property type="entry name" value="MFS general substrate transporter"/>
    <property type="match status" value="1"/>
</dbReference>
<dbReference type="EMBL" id="LSZO01000130">
    <property type="protein sequence ID" value="KXU38477.1"/>
    <property type="molecule type" value="Genomic_DNA"/>
</dbReference>
<feature type="transmembrane region" description="Helical" evidence="4">
    <location>
        <begin position="53"/>
        <end position="73"/>
    </location>
</feature>